<protein>
    <submittedName>
        <fullName evidence="1">Uncharacterized protein</fullName>
    </submittedName>
</protein>
<name>A0A8S5QIJ9_9CAUD</name>
<organism evidence="1">
    <name type="scientific">Siphoviridae sp. ctk4d14</name>
    <dbReference type="NCBI Taxonomy" id="2825639"/>
    <lineage>
        <taxon>Viruses</taxon>
        <taxon>Duplodnaviria</taxon>
        <taxon>Heunggongvirae</taxon>
        <taxon>Uroviricota</taxon>
        <taxon>Caudoviricetes</taxon>
    </lineage>
</organism>
<dbReference type="EMBL" id="BK015667">
    <property type="protein sequence ID" value="DAE19103.1"/>
    <property type="molecule type" value="Genomic_DNA"/>
</dbReference>
<accession>A0A8S5QIJ9</accession>
<evidence type="ECO:0000313" key="1">
    <source>
        <dbReference type="EMBL" id="DAE19103.1"/>
    </source>
</evidence>
<sequence>MNIDERYYVREVMNNKDSAEFWQSANESLAQRVYKQVKQENPAAKLYIFSGVQVITTNQAQKETLLRFLEMEEDICSAKINEIQEIKRQIEGESADV</sequence>
<proteinExistence type="predicted"/>
<reference evidence="1" key="1">
    <citation type="journal article" date="2021" name="Proc. Natl. Acad. Sci. U.S.A.">
        <title>A Catalog of Tens of Thousands of Viruses from Human Metagenomes Reveals Hidden Associations with Chronic Diseases.</title>
        <authorList>
            <person name="Tisza M.J."/>
            <person name="Buck C.B."/>
        </authorList>
    </citation>
    <scope>NUCLEOTIDE SEQUENCE</scope>
    <source>
        <strain evidence="1">Ctk4d14</strain>
    </source>
</reference>